<dbReference type="GO" id="GO:0005524">
    <property type="term" value="F:ATP binding"/>
    <property type="evidence" value="ECO:0007669"/>
    <property type="project" value="InterPro"/>
</dbReference>
<dbReference type="InterPro" id="IPR032675">
    <property type="entry name" value="LRR_dom_sf"/>
</dbReference>
<dbReference type="InterPro" id="IPR051824">
    <property type="entry name" value="LRR_Rcpt-Like_S/T_Kinase"/>
</dbReference>
<keyword evidence="9" id="KW-1185">Reference proteome</keyword>
<dbReference type="InterPro" id="IPR001611">
    <property type="entry name" value="Leu-rich_rpt"/>
</dbReference>
<evidence type="ECO:0000256" key="1">
    <source>
        <dbReference type="ARBA" id="ARBA00004370"/>
    </source>
</evidence>
<evidence type="ECO:0000256" key="5">
    <source>
        <dbReference type="ARBA" id="ARBA00022989"/>
    </source>
</evidence>
<keyword evidence="6" id="KW-0472">Membrane</keyword>
<evidence type="ECO:0000256" key="6">
    <source>
        <dbReference type="ARBA" id="ARBA00023136"/>
    </source>
</evidence>
<evidence type="ECO:0000259" key="7">
    <source>
        <dbReference type="PROSITE" id="PS50011"/>
    </source>
</evidence>
<keyword evidence="4" id="KW-0677">Repeat</keyword>
<evidence type="ECO:0000256" key="4">
    <source>
        <dbReference type="ARBA" id="ARBA00022737"/>
    </source>
</evidence>
<evidence type="ECO:0000256" key="2">
    <source>
        <dbReference type="ARBA" id="ARBA00022614"/>
    </source>
</evidence>
<evidence type="ECO:0000256" key="3">
    <source>
        <dbReference type="ARBA" id="ARBA00022692"/>
    </source>
</evidence>
<dbReference type="Pfam" id="PF00069">
    <property type="entry name" value="Pkinase"/>
    <property type="match status" value="1"/>
</dbReference>
<organism evidence="8 9">
    <name type="scientific">Eragrostis curvula</name>
    <name type="common">weeping love grass</name>
    <dbReference type="NCBI Taxonomy" id="38414"/>
    <lineage>
        <taxon>Eukaryota</taxon>
        <taxon>Viridiplantae</taxon>
        <taxon>Streptophyta</taxon>
        <taxon>Embryophyta</taxon>
        <taxon>Tracheophyta</taxon>
        <taxon>Spermatophyta</taxon>
        <taxon>Magnoliopsida</taxon>
        <taxon>Liliopsida</taxon>
        <taxon>Poales</taxon>
        <taxon>Poaceae</taxon>
        <taxon>PACMAD clade</taxon>
        <taxon>Chloridoideae</taxon>
        <taxon>Eragrostideae</taxon>
        <taxon>Eragrostidinae</taxon>
        <taxon>Eragrostis</taxon>
    </lineage>
</organism>
<keyword evidence="3" id="KW-0812">Transmembrane</keyword>
<dbReference type="GO" id="GO:0004672">
    <property type="term" value="F:protein kinase activity"/>
    <property type="evidence" value="ECO:0007669"/>
    <property type="project" value="InterPro"/>
</dbReference>
<dbReference type="Gene3D" id="3.80.10.10">
    <property type="entry name" value="Ribonuclease Inhibitor"/>
    <property type="match status" value="3"/>
</dbReference>
<accession>A0A5J9V025</accession>
<protein>
    <recommendedName>
        <fullName evidence="7">Protein kinase domain-containing protein</fullName>
    </recommendedName>
</protein>
<feature type="non-terminal residue" evidence="8">
    <location>
        <position position="1"/>
    </location>
</feature>
<dbReference type="SUPFAM" id="SSF52047">
    <property type="entry name" value="RNI-like"/>
    <property type="match status" value="1"/>
</dbReference>
<dbReference type="InterPro" id="IPR011009">
    <property type="entry name" value="Kinase-like_dom_sf"/>
</dbReference>
<gene>
    <name evidence="8" type="ORF">EJB05_20793</name>
</gene>
<dbReference type="PROSITE" id="PS50011">
    <property type="entry name" value="PROTEIN_KINASE_DOM"/>
    <property type="match status" value="1"/>
</dbReference>
<name>A0A5J9V025_9POAL</name>
<comment type="caution">
    <text evidence="8">The sequence shown here is derived from an EMBL/GenBank/DDBJ whole genome shotgun (WGS) entry which is preliminary data.</text>
</comment>
<dbReference type="PANTHER" id="PTHR48006">
    <property type="entry name" value="LEUCINE-RICH REPEAT-CONTAINING PROTEIN DDB_G0281931-RELATED"/>
    <property type="match status" value="1"/>
</dbReference>
<dbReference type="SUPFAM" id="SSF56112">
    <property type="entry name" value="Protein kinase-like (PK-like)"/>
    <property type="match status" value="1"/>
</dbReference>
<keyword evidence="5" id="KW-1133">Transmembrane helix</keyword>
<reference evidence="8 9" key="1">
    <citation type="journal article" date="2019" name="Sci. Rep.">
        <title>A high-quality genome of Eragrostis curvula grass provides insights into Poaceae evolution and supports new strategies to enhance forage quality.</title>
        <authorList>
            <person name="Carballo J."/>
            <person name="Santos B.A.C.M."/>
            <person name="Zappacosta D."/>
            <person name="Garbus I."/>
            <person name="Selva J.P."/>
            <person name="Gallo C.A."/>
            <person name="Diaz A."/>
            <person name="Albertini E."/>
            <person name="Caccamo M."/>
            <person name="Echenique V."/>
        </authorList>
    </citation>
    <scope>NUCLEOTIDE SEQUENCE [LARGE SCALE GENOMIC DNA]</scope>
    <source>
        <strain evidence="9">cv. Victoria</strain>
        <tissue evidence="8">Leaf</tissue>
    </source>
</reference>
<keyword evidence="2" id="KW-0433">Leucine-rich repeat</keyword>
<evidence type="ECO:0000313" key="9">
    <source>
        <dbReference type="Proteomes" id="UP000324897"/>
    </source>
</evidence>
<feature type="domain" description="Protein kinase" evidence="7">
    <location>
        <begin position="70"/>
        <end position="309"/>
    </location>
</feature>
<dbReference type="PANTHER" id="PTHR48006:SF100">
    <property type="entry name" value="LRR RECEPTOR-LIKE SERINE_THREONINE-KINASE-RELATED"/>
    <property type="match status" value="1"/>
</dbReference>
<dbReference type="Pfam" id="PF00560">
    <property type="entry name" value="LRR_1"/>
    <property type="match status" value="4"/>
</dbReference>
<dbReference type="EMBL" id="RWGY01000011">
    <property type="protein sequence ID" value="TVU29235.1"/>
    <property type="molecule type" value="Genomic_DNA"/>
</dbReference>
<dbReference type="Gramene" id="TVU29235">
    <property type="protein sequence ID" value="TVU29235"/>
    <property type="gene ID" value="EJB05_20793"/>
</dbReference>
<dbReference type="Proteomes" id="UP000324897">
    <property type="component" value="Chromosome 1"/>
</dbReference>
<dbReference type="InterPro" id="IPR000719">
    <property type="entry name" value="Prot_kinase_dom"/>
</dbReference>
<comment type="subcellular location">
    <subcellularLocation>
        <location evidence="1">Membrane</location>
    </subcellularLocation>
</comment>
<proteinExistence type="predicted"/>
<dbReference type="OrthoDB" id="687555at2759"/>
<sequence length="309" mass="33288">MFEGHIPASLGNALGLEVIDLTNNNFIGQIPSSFGKLSRLYSLLLEGNMLEARDSEGWEFFHALVNCSLLKELSLANNNLQGPIPNSIANLTTNLAYLLMDGNQLSGIVPPSIGKFNDLTEQSELRLDFNNLNENKFTSFVPPGLGKLQHILKLNLSYNNFQGSIPVELGPIPAFISYLGSLTTLDLSYIGFQGELPTAGIFADALAYLHHDCESPIVRCDLKPTNILLDDDMNAHLGDFGIATLVLDSRSKAVGHSGPHSSVSVMGTIGYIAPEYAHRVHASTCGDVYSFGMPTLGRPSGQSQRAPGA</sequence>
<dbReference type="GO" id="GO:0016020">
    <property type="term" value="C:membrane"/>
    <property type="evidence" value="ECO:0007669"/>
    <property type="project" value="UniProtKB-SubCell"/>
</dbReference>
<evidence type="ECO:0000313" key="8">
    <source>
        <dbReference type="EMBL" id="TVU29235.1"/>
    </source>
</evidence>
<dbReference type="AlphaFoldDB" id="A0A5J9V025"/>
<dbReference type="Gene3D" id="1.10.510.10">
    <property type="entry name" value="Transferase(Phosphotransferase) domain 1"/>
    <property type="match status" value="1"/>
</dbReference>